<organism evidence="3 4">
    <name type="scientific">Muiribacterium halophilum</name>
    <dbReference type="NCBI Taxonomy" id="2053465"/>
    <lineage>
        <taxon>Bacteria</taxon>
        <taxon>Candidatus Muiribacteriota</taxon>
        <taxon>Candidatus Muiribacteriia</taxon>
        <taxon>Candidatus Muiribacteriales</taxon>
        <taxon>Candidatus Muiribacteriaceae</taxon>
        <taxon>Candidatus Muiribacterium</taxon>
    </lineage>
</organism>
<dbReference type="SUPFAM" id="SSF53383">
    <property type="entry name" value="PLP-dependent transferases"/>
    <property type="match status" value="1"/>
</dbReference>
<name>A0A2N5ZKB5_MUIH1</name>
<dbReference type="Gene3D" id="3.40.640.10">
    <property type="entry name" value="Type I PLP-dependent aspartate aminotransferase-like (Major domain)"/>
    <property type="match status" value="1"/>
</dbReference>
<dbReference type="PANTHER" id="PTHR43586:SF8">
    <property type="entry name" value="CYSTEINE DESULFURASE 1, CHLOROPLASTIC"/>
    <property type="match status" value="1"/>
</dbReference>
<sequence length="374" mass="43593">MAKRDRRFFKDNFPALRNSMYLNTGSEGLIPRETYKQINKLIKRNFKYGGSHPHFYDMVNFNFSKIPHYLKLLGVDPEKQIRVSSVSEGLNFCFNMLSNNNIKKILLLKDEFKTGILASYAFAEKNKAKLIWADDLDDYYKRLKTDKPDIAIMSHVDYRDGKDNNIERFYSECKKNNVFFIVDGAQAIGNLFIRFPQEIHADLYVWTTHKWLCSPRGLGFINVSQRIKDSIGPLGYHYFATEVFRPPEIKIIDSMDSMSVHAANFIGEIGFVSSMRFLDKKIGIDNILKINEDNKNYFYKVAEKNSIKVEVSDTNLLSIKVDEPEKVVEAMLRRKILIRSIPDTEYIRVSIHLYNNKKDIDVFFKNLNQILGEK</sequence>
<evidence type="ECO:0000259" key="2">
    <source>
        <dbReference type="Pfam" id="PF00266"/>
    </source>
</evidence>
<dbReference type="Gene3D" id="3.90.1150.10">
    <property type="entry name" value="Aspartate Aminotransferase, domain 1"/>
    <property type="match status" value="1"/>
</dbReference>
<dbReference type="InterPro" id="IPR015424">
    <property type="entry name" value="PyrdxlP-dep_Trfase"/>
</dbReference>
<dbReference type="Pfam" id="PF00266">
    <property type="entry name" value="Aminotran_5"/>
    <property type="match status" value="1"/>
</dbReference>
<dbReference type="InterPro" id="IPR000192">
    <property type="entry name" value="Aminotrans_V_dom"/>
</dbReference>
<evidence type="ECO:0000256" key="1">
    <source>
        <dbReference type="ARBA" id="ARBA00022898"/>
    </source>
</evidence>
<dbReference type="InterPro" id="IPR015422">
    <property type="entry name" value="PyrdxlP-dep_Trfase_small"/>
</dbReference>
<protein>
    <recommendedName>
        <fullName evidence="2">Aminotransferase class V domain-containing protein</fullName>
    </recommendedName>
</protein>
<evidence type="ECO:0000313" key="4">
    <source>
        <dbReference type="Proteomes" id="UP000234857"/>
    </source>
</evidence>
<dbReference type="PANTHER" id="PTHR43586">
    <property type="entry name" value="CYSTEINE DESULFURASE"/>
    <property type="match status" value="1"/>
</dbReference>
<comment type="caution">
    <text evidence="3">The sequence shown here is derived from an EMBL/GenBank/DDBJ whole genome shotgun (WGS) entry which is preliminary data.</text>
</comment>
<dbReference type="AlphaFoldDB" id="A0A2N5ZKB5"/>
<feature type="domain" description="Aminotransferase class V" evidence="2">
    <location>
        <begin position="72"/>
        <end position="363"/>
    </location>
</feature>
<dbReference type="InterPro" id="IPR015421">
    <property type="entry name" value="PyrdxlP-dep_Trfase_major"/>
</dbReference>
<evidence type="ECO:0000313" key="3">
    <source>
        <dbReference type="EMBL" id="PLX19061.1"/>
    </source>
</evidence>
<proteinExistence type="predicted"/>
<accession>A0A2N5ZKB5</accession>
<reference evidence="3 4" key="1">
    <citation type="submission" date="2017-11" db="EMBL/GenBank/DDBJ databases">
        <title>Genome-resolved metagenomics identifies genetic mobility, metabolic interactions, and unexpected diversity in perchlorate-reducing communities.</title>
        <authorList>
            <person name="Barnum T.P."/>
            <person name="Figueroa I.A."/>
            <person name="Carlstrom C.I."/>
            <person name="Lucas L.N."/>
            <person name="Engelbrektson A.L."/>
            <person name="Coates J.D."/>
        </authorList>
    </citation>
    <scope>NUCLEOTIDE SEQUENCE [LARGE SCALE GENOMIC DNA]</scope>
    <source>
        <strain evidence="3">BM706</strain>
    </source>
</reference>
<gene>
    <name evidence="3" type="ORF">C0601_02930</name>
</gene>
<keyword evidence="1" id="KW-0663">Pyridoxal phosphate</keyword>
<dbReference type="EMBL" id="PKTG01000042">
    <property type="protein sequence ID" value="PLX19061.1"/>
    <property type="molecule type" value="Genomic_DNA"/>
</dbReference>
<dbReference type="Proteomes" id="UP000234857">
    <property type="component" value="Unassembled WGS sequence"/>
</dbReference>